<reference evidence="2" key="1">
    <citation type="submission" date="2020-05" db="EMBL/GenBank/DDBJ databases">
        <authorList>
            <person name="Rincon C."/>
            <person name="Sanders R I."/>
            <person name="Robbins C."/>
            <person name="Chaturvedi A."/>
        </authorList>
    </citation>
    <scope>NUCLEOTIDE SEQUENCE</scope>
    <source>
        <strain evidence="2">CHB12</strain>
    </source>
</reference>
<name>A0A915ZYZ4_9GLOM</name>
<dbReference type="EMBL" id="CAGKOT010000098">
    <property type="protein sequence ID" value="CAB5395350.1"/>
    <property type="molecule type" value="Genomic_DNA"/>
</dbReference>
<sequence length="131" mass="14690">MVTDHLDIHRSCHPSPGPFPFQGSYILPSGPLPSQESYPSLSGPLSFQKNYPSPPGPPLSRDGYAPSLYSLPQSSYTLYLLTQTHYLSPTNPLQKVEKTFTYTEVKYELNYERPLLLPRNQQYQPLSGASS</sequence>
<evidence type="ECO:0000256" key="1">
    <source>
        <dbReference type="SAM" id="MobiDB-lite"/>
    </source>
</evidence>
<proteinExistence type="predicted"/>
<evidence type="ECO:0000313" key="2">
    <source>
        <dbReference type="EMBL" id="CAB5395350.1"/>
    </source>
</evidence>
<feature type="compositionally biased region" description="Polar residues" evidence="1">
    <location>
        <begin position="32"/>
        <end position="51"/>
    </location>
</feature>
<comment type="caution">
    <text evidence="2">The sequence shown here is derived from an EMBL/GenBank/DDBJ whole genome shotgun (WGS) entry which is preliminary data.</text>
</comment>
<feature type="region of interest" description="Disordered" evidence="1">
    <location>
        <begin position="24"/>
        <end position="66"/>
    </location>
</feature>
<dbReference type="AlphaFoldDB" id="A0A915ZYZ4"/>
<evidence type="ECO:0000313" key="3">
    <source>
        <dbReference type="Proteomes" id="UP000684084"/>
    </source>
</evidence>
<protein>
    <submittedName>
        <fullName evidence="2">Uncharacterized protein</fullName>
    </submittedName>
</protein>
<dbReference type="OrthoDB" id="2366170at2759"/>
<organism evidence="2 3">
    <name type="scientific">Rhizophagus irregularis</name>
    <dbReference type="NCBI Taxonomy" id="588596"/>
    <lineage>
        <taxon>Eukaryota</taxon>
        <taxon>Fungi</taxon>
        <taxon>Fungi incertae sedis</taxon>
        <taxon>Mucoromycota</taxon>
        <taxon>Glomeromycotina</taxon>
        <taxon>Glomeromycetes</taxon>
        <taxon>Glomerales</taxon>
        <taxon>Glomeraceae</taxon>
        <taxon>Rhizophagus</taxon>
    </lineage>
</organism>
<gene>
    <name evidence="2" type="ORF">CHRIB12_LOCUS23795</name>
</gene>
<accession>A0A915ZYZ4</accession>
<dbReference type="Proteomes" id="UP000684084">
    <property type="component" value="Unassembled WGS sequence"/>
</dbReference>